<evidence type="ECO:0008006" key="3">
    <source>
        <dbReference type="Google" id="ProtNLM"/>
    </source>
</evidence>
<comment type="caution">
    <text evidence="1">The sequence shown here is derived from an EMBL/GenBank/DDBJ whole genome shotgun (WGS) entry which is preliminary data.</text>
</comment>
<proteinExistence type="predicted"/>
<sequence>MKCGCTKNVDVVIIACKVNCCGFCNEGNIVVCASSTPRIPVGTDCADAIAGLLSRGFELINTETIPCGKEIVHTFARFRRTE</sequence>
<evidence type="ECO:0000313" key="2">
    <source>
        <dbReference type="Proteomes" id="UP001078443"/>
    </source>
</evidence>
<dbReference type="RefSeq" id="WP_268039670.1">
    <property type="nucleotide sequence ID" value="NZ_JAPQER010000001.1"/>
</dbReference>
<reference evidence="1" key="1">
    <citation type="submission" date="2022-12" db="EMBL/GenBank/DDBJ databases">
        <authorList>
            <person name="Wang J."/>
        </authorList>
    </citation>
    <scope>NUCLEOTIDE SEQUENCE</scope>
    <source>
        <strain evidence="1">HY-45-18</strain>
    </source>
</reference>
<name>A0ABT4CWP8_9CLOT</name>
<keyword evidence="2" id="KW-1185">Reference proteome</keyword>
<evidence type="ECO:0000313" key="1">
    <source>
        <dbReference type="EMBL" id="MCY6483422.1"/>
    </source>
</evidence>
<organism evidence="1 2">
    <name type="scientific">Clostridium aestuarii</name>
    <dbReference type="NCBI Taxonomy" id="338193"/>
    <lineage>
        <taxon>Bacteria</taxon>
        <taxon>Bacillati</taxon>
        <taxon>Bacillota</taxon>
        <taxon>Clostridia</taxon>
        <taxon>Eubacteriales</taxon>
        <taxon>Clostridiaceae</taxon>
        <taxon>Clostridium</taxon>
    </lineage>
</organism>
<gene>
    <name evidence="1" type="ORF">OW763_03500</name>
</gene>
<protein>
    <recommendedName>
        <fullName evidence="3">DUF1611 domain-containing protein</fullName>
    </recommendedName>
</protein>
<dbReference type="EMBL" id="JAPQER010000001">
    <property type="protein sequence ID" value="MCY6483422.1"/>
    <property type="molecule type" value="Genomic_DNA"/>
</dbReference>
<accession>A0ABT4CWP8</accession>
<dbReference type="Proteomes" id="UP001078443">
    <property type="component" value="Unassembled WGS sequence"/>
</dbReference>